<proteinExistence type="predicted"/>
<evidence type="ECO:0000313" key="2">
    <source>
        <dbReference type="Proteomes" id="UP000175616"/>
    </source>
</evidence>
<protein>
    <submittedName>
        <fullName evidence="1">Uncharacterized protein</fullName>
    </submittedName>
</protein>
<dbReference type="RefSeq" id="WP_070114738.1">
    <property type="nucleotide sequence ID" value="NZ_LZYE01000035.1"/>
</dbReference>
<organism evidence="1 2">
    <name type="scientific">Acidithiobacillus caldus</name>
    <dbReference type="NCBI Taxonomy" id="33059"/>
    <lineage>
        <taxon>Bacteria</taxon>
        <taxon>Pseudomonadati</taxon>
        <taxon>Pseudomonadota</taxon>
        <taxon>Acidithiobacillia</taxon>
        <taxon>Acidithiobacillales</taxon>
        <taxon>Acidithiobacillaceae</taxon>
        <taxon>Acidithiobacillus</taxon>
    </lineage>
</organism>
<dbReference type="EMBL" id="LZYE01000035">
    <property type="protein sequence ID" value="OFC38457.1"/>
    <property type="molecule type" value="Genomic_DNA"/>
</dbReference>
<evidence type="ECO:0000313" key="1">
    <source>
        <dbReference type="EMBL" id="OFC38457.1"/>
    </source>
</evidence>
<comment type="caution">
    <text evidence="1">The sequence shown here is derived from an EMBL/GenBank/DDBJ whole genome shotgun (WGS) entry which is preliminary data.</text>
</comment>
<reference evidence="1 2" key="1">
    <citation type="submission" date="2016-06" db="EMBL/GenBank/DDBJ databases">
        <title>Gene turnover analysis identifies the evolutionary adaptation of the extremophile Acidithiobacillus caldus.</title>
        <authorList>
            <person name="Zhang X."/>
        </authorList>
    </citation>
    <scope>NUCLEOTIDE SEQUENCE [LARGE SCALE GENOMIC DNA]</scope>
    <source>
        <strain evidence="1 2">DX</strain>
    </source>
</reference>
<gene>
    <name evidence="1" type="ORF">BAE27_01995</name>
</gene>
<dbReference type="Proteomes" id="UP000175616">
    <property type="component" value="Unassembled WGS sequence"/>
</dbReference>
<name>A0A1E7YQH0_9PROT</name>
<sequence length="77" mass="9069">MKEQVFRNIEDFLELDESAFQRMLPDLVEWHRLSREAISQFRENNAEGWRVAGFIWIDDGNPGNCKGVEVKVTRSTR</sequence>
<dbReference type="AlphaFoldDB" id="A0A1E7YQH0"/>
<accession>A0A1E7YQH0</accession>